<dbReference type="PROSITE" id="PS01149">
    <property type="entry name" value="PSI_RSU"/>
    <property type="match status" value="1"/>
</dbReference>
<dbReference type="InterPro" id="IPR018496">
    <property type="entry name" value="PsdUridine_synth_RsuA/RluB_CS"/>
</dbReference>
<dbReference type="Pfam" id="PF00849">
    <property type="entry name" value="PseudoU_synth_2"/>
    <property type="match status" value="1"/>
</dbReference>
<dbReference type="Pfam" id="PF01479">
    <property type="entry name" value="S4"/>
    <property type="match status" value="1"/>
</dbReference>
<dbReference type="InterPro" id="IPR006145">
    <property type="entry name" value="PsdUridine_synth_RsuA/RluA"/>
</dbReference>
<dbReference type="CDD" id="cd02870">
    <property type="entry name" value="PseudoU_synth_RsuA_like"/>
    <property type="match status" value="1"/>
</dbReference>
<evidence type="ECO:0000256" key="2">
    <source>
        <dbReference type="ARBA" id="ARBA00023235"/>
    </source>
</evidence>
<dbReference type="Gene3D" id="3.30.70.580">
    <property type="entry name" value="Pseudouridine synthase I, catalytic domain, N-terminal subdomain"/>
    <property type="match status" value="1"/>
</dbReference>
<evidence type="ECO:0000313" key="7">
    <source>
        <dbReference type="Proteomes" id="UP001059576"/>
    </source>
</evidence>
<dbReference type="SUPFAM" id="SSF55120">
    <property type="entry name" value="Pseudouridine synthase"/>
    <property type="match status" value="1"/>
</dbReference>
<organism evidence="6 7">
    <name type="scientific">Mycoplasmopsis equigenitalium</name>
    <dbReference type="NCBI Taxonomy" id="114883"/>
    <lineage>
        <taxon>Bacteria</taxon>
        <taxon>Bacillati</taxon>
        <taxon>Mycoplasmatota</taxon>
        <taxon>Mycoplasmoidales</taxon>
        <taxon>Metamycoplasmataceae</taxon>
        <taxon>Mycoplasmopsis</taxon>
    </lineage>
</organism>
<dbReference type="PANTHER" id="PTHR47683:SF2">
    <property type="entry name" value="RNA-BINDING S4 DOMAIN-CONTAINING PROTEIN"/>
    <property type="match status" value="1"/>
</dbReference>
<keyword evidence="2 4" id="KW-0413">Isomerase</keyword>
<name>A0ABY5J1C4_9BACT</name>
<dbReference type="InterPro" id="IPR050343">
    <property type="entry name" value="RsuA_PseudoU_synthase"/>
</dbReference>
<dbReference type="Proteomes" id="UP001059576">
    <property type="component" value="Chromosome"/>
</dbReference>
<dbReference type="SUPFAM" id="SSF55174">
    <property type="entry name" value="Alpha-L RNA-binding motif"/>
    <property type="match status" value="1"/>
</dbReference>
<dbReference type="InterPro" id="IPR000748">
    <property type="entry name" value="PsdUridine_synth_RsuA/RluB/E/F"/>
</dbReference>
<dbReference type="InterPro" id="IPR042092">
    <property type="entry name" value="PsdUridine_s_RsuA/RluB/E/F_cat"/>
</dbReference>
<keyword evidence="3" id="KW-0694">RNA-binding</keyword>
<comment type="similarity">
    <text evidence="1 4">Belongs to the pseudouridine synthase RsuA family.</text>
</comment>
<dbReference type="InterPro" id="IPR020094">
    <property type="entry name" value="TruA/RsuA/RluB/E/F_N"/>
</dbReference>
<gene>
    <name evidence="6" type="ORF">NPA09_00590</name>
</gene>
<dbReference type="Gene3D" id="3.10.290.10">
    <property type="entry name" value="RNA-binding S4 domain"/>
    <property type="match status" value="1"/>
</dbReference>
<evidence type="ECO:0000313" key="6">
    <source>
        <dbReference type="EMBL" id="UUD37062.1"/>
    </source>
</evidence>
<dbReference type="EMBL" id="CP101808">
    <property type="protein sequence ID" value="UUD37062.1"/>
    <property type="molecule type" value="Genomic_DNA"/>
</dbReference>
<dbReference type="PROSITE" id="PS50889">
    <property type="entry name" value="S4"/>
    <property type="match status" value="1"/>
</dbReference>
<keyword evidence="7" id="KW-1185">Reference proteome</keyword>
<dbReference type="InterPro" id="IPR036986">
    <property type="entry name" value="S4_RNA-bd_sf"/>
</dbReference>
<sequence>MKNITKNELKVRVQKIIAESGLCSRRKAEELITQGSVTINGKIAKLGDLASYQDIVLVNKKRIFLEEKEYFLLNKPKHTICSNDDKQNRKKVIDLIPSTKRLYTVGRLDYDTTGAIIITNDGELCHKLSHPSFEIERVYNVEINTPLTSKEMILINKEMVINDKPSFHEVKHLNLNFYQIKLHQGSNHHVKKVFESLGKEVINLHRLSYSFLNVDHLQLGKFRLLKPFEIKKLKFLAKKS</sequence>
<dbReference type="PANTHER" id="PTHR47683">
    <property type="entry name" value="PSEUDOURIDINE SYNTHASE FAMILY PROTEIN-RELATED"/>
    <property type="match status" value="1"/>
</dbReference>
<dbReference type="CDD" id="cd00165">
    <property type="entry name" value="S4"/>
    <property type="match status" value="1"/>
</dbReference>
<evidence type="ECO:0000256" key="4">
    <source>
        <dbReference type="RuleBase" id="RU003887"/>
    </source>
</evidence>
<evidence type="ECO:0000256" key="3">
    <source>
        <dbReference type="PROSITE-ProRule" id="PRU00182"/>
    </source>
</evidence>
<dbReference type="InterPro" id="IPR020103">
    <property type="entry name" value="PsdUridine_synth_cat_dom_sf"/>
</dbReference>
<evidence type="ECO:0000259" key="5">
    <source>
        <dbReference type="SMART" id="SM00363"/>
    </source>
</evidence>
<protein>
    <recommendedName>
        <fullName evidence="4">Pseudouridine synthase</fullName>
        <ecNumber evidence="4">5.4.99.-</ecNumber>
    </recommendedName>
</protein>
<dbReference type="SMART" id="SM00363">
    <property type="entry name" value="S4"/>
    <property type="match status" value="1"/>
</dbReference>
<dbReference type="RefSeq" id="WP_129722382.1">
    <property type="nucleotide sequence ID" value="NZ_CP101808.1"/>
</dbReference>
<evidence type="ECO:0000256" key="1">
    <source>
        <dbReference type="ARBA" id="ARBA00008348"/>
    </source>
</evidence>
<proteinExistence type="inferred from homology"/>
<feature type="domain" description="RNA-binding S4" evidence="5">
    <location>
        <begin position="11"/>
        <end position="71"/>
    </location>
</feature>
<dbReference type="InterPro" id="IPR002942">
    <property type="entry name" value="S4_RNA-bd"/>
</dbReference>
<dbReference type="Gene3D" id="3.30.70.1560">
    <property type="entry name" value="Alpha-L RNA-binding motif"/>
    <property type="match status" value="1"/>
</dbReference>
<dbReference type="NCBIfam" id="TIGR00093">
    <property type="entry name" value="pseudouridine synthase"/>
    <property type="match status" value="1"/>
</dbReference>
<reference evidence="6" key="1">
    <citation type="submission" date="2022-07" db="EMBL/GenBank/DDBJ databases">
        <title>Complete genome of Mycoplasma equigenitalium type strain T37.</title>
        <authorList>
            <person name="Spergser J."/>
        </authorList>
    </citation>
    <scope>NUCLEOTIDE SEQUENCE</scope>
    <source>
        <strain evidence="6">T37</strain>
    </source>
</reference>
<dbReference type="EC" id="5.4.99.-" evidence="4"/>
<accession>A0ABY5J1C4</accession>